<feature type="compositionally biased region" description="Low complexity" evidence="1">
    <location>
        <begin position="100"/>
        <end position="110"/>
    </location>
</feature>
<comment type="caution">
    <text evidence="2">The sequence shown here is derived from an EMBL/GenBank/DDBJ whole genome shotgun (WGS) entry which is preliminary data.</text>
</comment>
<feature type="compositionally biased region" description="Polar residues" evidence="1">
    <location>
        <begin position="171"/>
        <end position="184"/>
    </location>
</feature>
<evidence type="ECO:0000313" key="2">
    <source>
        <dbReference type="EMBL" id="RMZ07195.1"/>
    </source>
</evidence>
<gene>
    <name evidence="2" type="ORF">D0862_04361</name>
</gene>
<evidence type="ECO:0000313" key="3">
    <source>
        <dbReference type="Proteomes" id="UP000281468"/>
    </source>
</evidence>
<accession>A0A3M7H2C8</accession>
<name>A0A3M7H2C8_HORWE</name>
<feature type="compositionally biased region" description="Polar residues" evidence="1">
    <location>
        <begin position="280"/>
        <end position="289"/>
    </location>
</feature>
<feature type="compositionally biased region" description="Low complexity" evidence="1">
    <location>
        <begin position="188"/>
        <end position="205"/>
    </location>
</feature>
<feature type="compositionally biased region" description="Basic and acidic residues" evidence="1">
    <location>
        <begin position="412"/>
        <end position="435"/>
    </location>
</feature>
<dbReference type="Proteomes" id="UP000281468">
    <property type="component" value="Unassembled WGS sequence"/>
</dbReference>
<protein>
    <submittedName>
        <fullName evidence="2">Uncharacterized protein</fullName>
    </submittedName>
</protein>
<feature type="region of interest" description="Disordered" evidence="1">
    <location>
        <begin position="246"/>
        <end position="452"/>
    </location>
</feature>
<reference evidence="2 3" key="1">
    <citation type="journal article" date="2018" name="BMC Genomics">
        <title>Genomic evidence for intraspecific hybridization in a clonal and extremely halotolerant yeast.</title>
        <authorList>
            <person name="Gostincar C."/>
            <person name="Stajich J.E."/>
            <person name="Zupancic J."/>
            <person name="Zalar P."/>
            <person name="Gunde-Cimerman N."/>
        </authorList>
    </citation>
    <scope>NUCLEOTIDE SEQUENCE [LARGE SCALE GENOMIC DNA]</scope>
    <source>
        <strain evidence="2 3">EXF-171</strain>
    </source>
</reference>
<feature type="compositionally biased region" description="Low complexity" evidence="1">
    <location>
        <begin position="322"/>
        <end position="332"/>
    </location>
</feature>
<feature type="compositionally biased region" description="Low complexity" evidence="1">
    <location>
        <begin position="254"/>
        <end position="268"/>
    </location>
</feature>
<organism evidence="2 3">
    <name type="scientific">Hortaea werneckii</name>
    <name type="common">Black yeast</name>
    <name type="synonym">Cladosporium werneckii</name>
    <dbReference type="NCBI Taxonomy" id="91943"/>
    <lineage>
        <taxon>Eukaryota</taxon>
        <taxon>Fungi</taxon>
        <taxon>Dikarya</taxon>
        <taxon>Ascomycota</taxon>
        <taxon>Pezizomycotina</taxon>
        <taxon>Dothideomycetes</taxon>
        <taxon>Dothideomycetidae</taxon>
        <taxon>Mycosphaerellales</taxon>
        <taxon>Teratosphaeriaceae</taxon>
        <taxon>Hortaea</taxon>
    </lineage>
</organism>
<feature type="compositionally biased region" description="Low complexity" evidence="1">
    <location>
        <begin position="154"/>
        <end position="170"/>
    </location>
</feature>
<sequence>MLANSDPSAAQTLRSPHCETWIRLAYKLPRLHKTFISPTEQKLYQELETQRRLPRVNTETFLLAACCRLLHRGAAVTIMNAGMQAPHRKPVPGRAVAPAQQQQQQQQQQQYPPSADQGYNRRVPSGSALPSNGAPAYSMTQAPQSYGYAHSARRTPSNATSSTSSTSTTNQGLQRAPTNSSFTGPGNAPRRSTSSRSTASGSPSSYVALMRKQKATVWCDRAQHEDPRILAAQRQAKMRAAMEVAGGHNHASQTRTSTSSSGMVGGVRSKIRHHGAPKASTYTGGSHLTGSVGVPMRLSASEVDEGDSDEETNGHYNKYHSRNGSGRSSLGSGKRGHASFLGYTNGSTPPLGHSPVESMGELAEEETPVPSSYDQQADDYFQQPGGQGGSGSSGEREERFGNVGGLPQGRGRPGENQDRKTSEELRRRGSVDDRTTTMSGVRLFVANPDLSD</sequence>
<proteinExistence type="predicted"/>
<dbReference type="EMBL" id="QWIQ01000104">
    <property type="protein sequence ID" value="RMZ07195.1"/>
    <property type="molecule type" value="Genomic_DNA"/>
</dbReference>
<evidence type="ECO:0000256" key="1">
    <source>
        <dbReference type="SAM" id="MobiDB-lite"/>
    </source>
</evidence>
<feature type="region of interest" description="Disordered" evidence="1">
    <location>
        <begin position="85"/>
        <end position="205"/>
    </location>
</feature>
<feature type="compositionally biased region" description="Acidic residues" evidence="1">
    <location>
        <begin position="302"/>
        <end position="311"/>
    </location>
</feature>
<dbReference type="AlphaFoldDB" id="A0A3M7H2C8"/>